<dbReference type="EC" id="3.1.-.-" evidence="5 6"/>
<comment type="subcellular location">
    <subcellularLocation>
        <location evidence="5">Cell membrane</location>
        <topology evidence="5">Single-pass membrane protein</topology>
    </subcellularLocation>
</comment>
<comment type="caution">
    <text evidence="8">The sequence shown here is derived from an EMBL/GenBank/DDBJ whole genome shotgun (WGS) entry which is preliminary data.</text>
</comment>
<evidence type="ECO:0000259" key="7">
    <source>
        <dbReference type="PROSITE" id="PS51831"/>
    </source>
</evidence>
<dbReference type="SUPFAM" id="SSF54791">
    <property type="entry name" value="Eukaryotic type KH-domain (KH-domain type I)"/>
    <property type="match status" value="1"/>
</dbReference>
<dbReference type="PANTHER" id="PTHR12826:SF15">
    <property type="entry name" value="RIBONUCLEASE Y"/>
    <property type="match status" value="1"/>
</dbReference>
<dbReference type="InterPro" id="IPR006675">
    <property type="entry name" value="HDIG_dom"/>
</dbReference>
<dbReference type="Pfam" id="PF00013">
    <property type="entry name" value="KH_1"/>
    <property type="match status" value="1"/>
</dbReference>
<dbReference type="SMART" id="SM00322">
    <property type="entry name" value="KH"/>
    <property type="match status" value="1"/>
</dbReference>
<dbReference type="AlphaFoldDB" id="A0A2S5RD64"/>
<comment type="function">
    <text evidence="5">Endoribonuclease that initiates mRNA decay.</text>
</comment>
<organism evidence="8 9">
    <name type="scientific">Williamsoniiplasma lucivorax</name>
    <dbReference type="NCBI Taxonomy" id="209274"/>
    <lineage>
        <taxon>Bacteria</taxon>
        <taxon>Bacillati</taxon>
        <taxon>Mycoplasmatota</taxon>
        <taxon>Mollicutes</taxon>
        <taxon>Entomoplasmatales</taxon>
        <taxon>Williamsoniiplasma</taxon>
    </lineage>
</organism>
<evidence type="ECO:0000256" key="3">
    <source>
        <dbReference type="ARBA" id="ARBA00022801"/>
    </source>
</evidence>
<dbReference type="STRING" id="1399797.GCA_000518285_00394"/>
<dbReference type="Gene3D" id="1.10.3210.10">
    <property type="entry name" value="Hypothetical protein af1432"/>
    <property type="match status" value="1"/>
</dbReference>
<evidence type="ECO:0000256" key="2">
    <source>
        <dbReference type="ARBA" id="ARBA00022759"/>
    </source>
</evidence>
<dbReference type="GO" id="GO:0003723">
    <property type="term" value="F:RNA binding"/>
    <property type="evidence" value="ECO:0007669"/>
    <property type="project" value="UniProtKB-UniRule"/>
</dbReference>
<comment type="similarity">
    <text evidence="5">Belongs to the RNase Y family.</text>
</comment>
<dbReference type="SUPFAM" id="SSF109604">
    <property type="entry name" value="HD-domain/PDEase-like"/>
    <property type="match status" value="1"/>
</dbReference>
<dbReference type="CDD" id="cd00077">
    <property type="entry name" value="HDc"/>
    <property type="match status" value="1"/>
</dbReference>
<dbReference type="Proteomes" id="UP000237865">
    <property type="component" value="Unassembled WGS sequence"/>
</dbReference>
<dbReference type="PROSITE" id="PS51831">
    <property type="entry name" value="HD"/>
    <property type="match status" value="1"/>
</dbReference>
<dbReference type="CDD" id="cd22431">
    <property type="entry name" value="KH-I_RNaseY"/>
    <property type="match status" value="1"/>
</dbReference>
<feature type="transmembrane region" description="Helical" evidence="5">
    <location>
        <begin position="6"/>
        <end position="26"/>
    </location>
</feature>
<keyword evidence="4 5" id="KW-0694">RNA-binding</keyword>
<keyword evidence="5" id="KW-1003">Cell membrane</keyword>
<dbReference type="GO" id="GO:0006402">
    <property type="term" value="P:mRNA catabolic process"/>
    <property type="evidence" value="ECO:0007669"/>
    <property type="project" value="UniProtKB-UniRule"/>
</dbReference>
<keyword evidence="5" id="KW-0812">Transmembrane</keyword>
<dbReference type="PROSITE" id="PS50084">
    <property type="entry name" value="KH_TYPE_1"/>
    <property type="match status" value="1"/>
</dbReference>
<evidence type="ECO:0000313" key="9">
    <source>
        <dbReference type="Proteomes" id="UP000237865"/>
    </source>
</evidence>
<dbReference type="InterPro" id="IPR003607">
    <property type="entry name" value="HD/PDEase_dom"/>
</dbReference>
<evidence type="ECO:0000256" key="5">
    <source>
        <dbReference type="HAMAP-Rule" id="MF_00335"/>
    </source>
</evidence>
<keyword evidence="5" id="KW-1133">Transmembrane helix</keyword>
<dbReference type="PANTHER" id="PTHR12826">
    <property type="entry name" value="RIBONUCLEASE Y"/>
    <property type="match status" value="1"/>
</dbReference>
<evidence type="ECO:0000256" key="6">
    <source>
        <dbReference type="NCBIfam" id="TIGR03319"/>
    </source>
</evidence>
<dbReference type="GO" id="GO:0005886">
    <property type="term" value="C:plasma membrane"/>
    <property type="evidence" value="ECO:0007669"/>
    <property type="project" value="UniProtKB-SubCell"/>
</dbReference>
<protein>
    <recommendedName>
        <fullName evidence="5 6">Ribonuclease Y</fullName>
        <shortName evidence="5">RNase Y</shortName>
        <ecNumber evidence="5 6">3.1.-.-</ecNumber>
    </recommendedName>
</protein>
<evidence type="ECO:0000256" key="1">
    <source>
        <dbReference type="ARBA" id="ARBA00022722"/>
    </source>
</evidence>
<reference evidence="8 9" key="1">
    <citation type="submission" date="2017-11" db="EMBL/GenBank/DDBJ databases">
        <title>Genome sequence of Entomoplasma lucivorax PIPN-2 (ATCC 49196).</title>
        <authorList>
            <person name="Lo W.-S."/>
            <person name="Gasparich G.E."/>
            <person name="Kuo C.-H."/>
        </authorList>
    </citation>
    <scope>NUCLEOTIDE SEQUENCE [LARGE SCALE GENOMIC DNA]</scope>
    <source>
        <strain evidence="8 9">PIPN-2</strain>
    </source>
</reference>
<dbReference type="Pfam" id="PF12072">
    <property type="entry name" value="RNase_Y_N"/>
    <property type="match status" value="1"/>
</dbReference>
<dbReference type="GO" id="GO:0004521">
    <property type="term" value="F:RNA endonuclease activity"/>
    <property type="evidence" value="ECO:0007669"/>
    <property type="project" value="UniProtKB-UniRule"/>
</dbReference>
<proteinExistence type="inferred from homology"/>
<dbReference type="InterPro" id="IPR022711">
    <property type="entry name" value="RNase_Y_N"/>
</dbReference>
<dbReference type="RefSeq" id="WP_028126453.1">
    <property type="nucleotide sequence ID" value="NZ_PHNE01000004.1"/>
</dbReference>
<dbReference type="EMBL" id="PHNE01000004">
    <property type="protein sequence ID" value="PPE05250.1"/>
    <property type="molecule type" value="Genomic_DNA"/>
</dbReference>
<dbReference type="InterPro" id="IPR017705">
    <property type="entry name" value="Ribonuclease_Y"/>
</dbReference>
<feature type="domain" description="HD" evidence="7">
    <location>
        <begin position="319"/>
        <end position="412"/>
    </location>
</feature>
<dbReference type="NCBIfam" id="TIGR00277">
    <property type="entry name" value="HDIG"/>
    <property type="match status" value="1"/>
</dbReference>
<keyword evidence="2 5" id="KW-0255">Endonuclease</keyword>
<sequence>MTELIIIGLLLLVIVALIGWLLWMYLSQSRKKTIETIKKEAKQERKTIVATAYKDISGMKIAFQRERDQKIHEIELTKTRLATECEALEKDQEILKIRQERLNGYEIALEKRSKEYDHKISEVIDALESISGYSKEEAKQYLLQQVQQRSKQEVNTFLKNVELESHSKAKTIATAILVEAMEKSATNIVAEKTTNIVRLPNDDVKGRIIGKDGRNIKAFEQFGGVEIIIDETPEIVTVSSFNPVRREIATKTLEKLILDGRIQPSRIEQELINQAKEIEQIIEETGQKVVHELGILNIDMQLVKLIGKLKYRTSYGQSVLLHSLEVAKMAGVIAAELGLDVKDAIRAGLLHDIGKAVDFENEGSHTALGVERATLYGENEVVINAIAAHHEEVPKNSVIAVIVAIADTMSAARPGARNNTIDEFFKRMNTLEKEINKLPGVDKTYALQSGRQIRVIVDPNQIGDNDMANLIEEVKENVLSNVIIPGEITVTVIRETREIKIIK</sequence>
<dbReference type="InterPro" id="IPR006674">
    <property type="entry name" value="HD_domain"/>
</dbReference>
<dbReference type="NCBIfam" id="TIGR03319">
    <property type="entry name" value="RNase_Y"/>
    <property type="match status" value="1"/>
</dbReference>
<dbReference type="InterPro" id="IPR004088">
    <property type="entry name" value="KH_dom_type_1"/>
</dbReference>
<keyword evidence="3 5" id="KW-0378">Hydrolase</keyword>
<name>A0A2S5RD64_9MOLU</name>
<evidence type="ECO:0000256" key="4">
    <source>
        <dbReference type="ARBA" id="ARBA00022884"/>
    </source>
</evidence>
<dbReference type="SMART" id="SM00471">
    <property type="entry name" value="HDc"/>
    <property type="match status" value="1"/>
</dbReference>
<evidence type="ECO:0000313" key="8">
    <source>
        <dbReference type="EMBL" id="PPE05250.1"/>
    </source>
</evidence>
<dbReference type="Pfam" id="PF01966">
    <property type="entry name" value="HD"/>
    <property type="match status" value="1"/>
</dbReference>
<keyword evidence="5" id="KW-0472">Membrane</keyword>
<dbReference type="InterPro" id="IPR004087">
    <property type="entry name" value="KH_dom"/>
</dbReference>
<accession>A0A2S5RD64</accession>
<keyword evidence="9" id="KW-1185">Reference proteome</keyword>
<dbReference type="InterPro" id="IPR036612">
    <property type="entry name" value="KH_dom_type_1_sf"/>
</dbReference>
<gene>
    <name evidence="5 8" type="primary">rny</name>
    <name evidence="8" type="ORF">ELUCI_v1c07860</name>
</gene>
<keyword evidence="1 5" id="KW-0540">Nuclease</keyword>
<dbReference type="GO" id="GO:0016787">
    <property type="term" value="F:hydrolase activity"/>
    <property type="evidence" value="ECO:0007669"/>
    <property type="project" value="UniProtKB-KW"/>
</dbReference>
<dbReference type="HAMAP" id="MF_00335">
    <property type="entry name" value="RNase_Y"/>
    <property type="match status" value="1"/>
</dbReference>